<dbReference type="AlphaFoldDB" id="A0A1J4N2W5"/>
<dbReference type="SUPFAM" id="SSF46689">
    <property type="entry name" value="Homeodomain-like"/>
    <property type="match status" value="1"/>
</dbReference>
<keyword evidence="7" id="KW-1185">Reference proteome</keyword>
<evidence type="ECO:0000256" key="3">
    <source>
        <dbReference type="ARBA" id="ARBA00023163"/>
    </source>
</evidence>
<dbReference type="OrthoDB" id="3382616at2"/>
<dbReference type="STRING" id="1844.UG56_021445"/>
<dbReference type="InterPro" id="IPR009057">
    <property type="entry name" value="Homeodomain-like_sf"/>
</dbReference>
<accession>A0A1J4N2W5</accession>
<dbReference type="RefSeq" id="WP_045548829.1">
    <property type="nucleotide sequence ID" value="NZ_JZDQ02000034.1"/>
</dbReference>
<dbReference type="Gene3D" id="1.10.357.10">
    <property type="entry name" value="Tetracycline Repressor, domain 2"/>
    <property type="match status" value="1"/>
</dbReference>
<dbReference type="PANTHER" id="PTHR30055">
    <property type="entry name" value="HTH-TYPE TRANSCRIPTIONAL REGULATOR RUTR"/>
    <property type="match status" value="1"/>
</dbReference>
<dbReference type="GO" id="GO:0000976">
    <property type="term" value="F:transcription cis-regulatory region binding"/>
    <property type="evidence" value="ECO:0007669"/>
    <property type="project" value="TreeGrafter"/>
</dbReference>
<dbReference type="Proteomes" id="UP000033772">
    <property type="component" value="Unassembled WGS sequence"/>
</dbReference>
<evidence type="ECO:0000259" key="5">
    <source>
        <dbReference type="PROSITE" id="PS50977"/>
    </source>
</evidence>
<feature type="domain" description="HTH tetR-type" evidence="5">
    <location>
        <begin position="25"/>
        <end position="84"/>
    </location>
</feature>
<dbReference type="InterPro" id="IPR049445">
    <property type="entry name" value="TetR_SbtR-like_C"/>
</dbReference>
<dbReference type="SUPFAM" id="SSF48498">
    <property type="entry name" value="Tetracyclin repressor-like, C-terminal domain"/>
    <property type="match status" value="1"/>
</dbReference>
<dbReference type="GO" id="GO:0003700">
    <property type="term" value="F:DNA-binding transcription factor activity"/>
    <property type="evidence" value="ECO:0007669"/>
    <property type="project" value="TreeGrafter"/>
</dbReference>
<protein>
    <recommendedName>
        <fullName evidence="5">HTH tetR-type domain-containing protein</fullName>
    </recommendedName>
</protein>
<comment type="caution">
    <text evidence="6">The sequence shown here is derived from an EMBL/GenBank/DDBJ whole genome shotgun (WGS) entry which is preliminary data.</text>
</comment>
<dbReference type="InterPro" id="IPR050109">
    <property type="entry name" value="HTH-type_TetR-like_transc_reg"/>
</dbReference>
<sequence length="204" mass="22004">MTATEITDTEITDWESRRPKRADARRNYDAVVEAARAAFARDGVDTSIDEIARSAGVGNATLYRHFPTRDELIAVALAENMAAVHKRGAELAETEEPLVALREWLLATIAQIGTYGGLPDSVLDAAGREGSLLGVTCTHMQETTQALLARAQEAGEIRADVRMDELFDLAAGIAWVISRDSAADTTRAGRLLDLALVGLIARQT</sequence>
<reference evidence="6" key="1">
    <citation type="submission" date="2016-10" db="EMBL/GenBank/DDBJ databases">
        <title>Draft Genome Sequence of Nocardioides luteus Strain BAFB, an Alkane-Degrading Bacterium Isolated from JP-7 Polluted Soil.</title>
        <authorList>
            <person name="Brown L."/>
            <person name="Ruiz O.N."/>
            <person name="Gunasekera T."/>
        </authorList>
    </citation>
    <scope>NUCLEOTIDE SEQUENCE [LARGE SCALE GENOMIC DNA]</scope>
    <source>
        <strain evidence="6">BAFB</strain>
    </source>
</reference>
<evidence type="ECO:0000256" key="1">
    <source>
        <dbReference type="ARBA" id="ARBA00023015"/>
    </source>
</evidence>
<evidence type="ECO:0000313" key="7">
    <source>
        <dbReference type="Proteomes" id="UP000033772"/>
    </source>
</evidence>
<organism evidence="6 7">
    <name type="scientific">Nocardioides luteus</name>
    <dbReference type="NCBI Taxonomy" id="1844"/>
    <lineage>
        <taxon>Bacteria</taxon>
        <taxon>Bacillati</taxon>
        <taxon>Actinomycetota</taxon>
        <taxon>Actinomycetes</taxon>
        <taxon>Propionibacteriales</taxon>
        <taxon>Nocardioidaceae</taxon>
        <taxon>Nocardioides</taxon>
    </lineage>
</organism>
<dbReference type="PRINTS" id="PR00455">
    <property type="entry name" value="HTHTETR"/>
</dbReference>
<dbReference type="EMBL" id="JZDQ02000034">
    <property type="protein sequence ID" value="OIJ24713.1"/>
    <property type="molecule type" value="Genomic_DNA"/>
</dbReference>
<keyword evidence="2 4" id="KW-0238">DNA-binding</keyword>
<evidence type="ECO:0000256" key="2">
    <source>
        <dbReference type="ARBA" id="ARBA00023125"/>
    </source>
</evidence>
<keyword evidence="3" id="KW-0804">Transcription</keyword>
<keyword evidence="1" id="KW-0805">Transcription regulation</keyword>
<dbReference type="PANTHER" id="PTHR30055:SF234">
    <property type="entry name" value="HTH-TYPE TRANSCRIPTIONAL REGULATOR BETI"/>
    <property type="match status" value="1"/>
</dbReference>
<name>A0A1J4N2W5_9ACTN</name>
<dbReference type="Pfam" id="PF21597">
    <property type="entry name" value="TetR_C_43"/>
    <property type="match status" value="1"/>
</dbReference>
<proteinExistence type="predicted"/>
<dbReference type="InterPro" id="IPR001647">
    <property type="entry name" value="HTH_TetR"/>
</dbReference>
<evidence type="ECO:0000313" key="6">
    <source>
        <dbReference type="EMBL" id="OIJ24713.1"/>
    </source>
</evidence>
<dbReference type="PROSITE" id="PS50977">
    <property type="entry name" value="HTH_TETR_2"/>
    <property type="match status" value="1"/>
</dbReference>
<dbReference type="InterPro" id="IPR036271">
    <property type="entry name" value="Tet_transcr_reg_TetR-rel_C_sf"/>
</dbReference>
<gene>
    <name evidence="6" type="ORF">UG56_021445</name>
</gene>
<feature type="DNA-binding region" description="H-T-H motif" evidence="4">
    <location>
        <begin position="47"/>
        <end position="66"/>
    </location>
</feature>
<evidence type="ECO:0000256" key="4">
    <source>
        <dbReference type="PROSITE-ProRule" id="PRU00335"/>
    </source>
</evidence>
<dbReference type="Pfam" id="PF00440">
    <property type="entry name" value="TetR_N"/>
    <property type="match status" value="1"/>
</dbReference>